<keyword evidence="4" id="KW-0548">Nucleotidyltransferase</keyword>
<proteinExistence type="inferred from homology"/>
<comment type="caution">
    <text evidence="10">The sequence shown here is derived from an EMBL/GenBank/DDBJ whole genome shotgun (WGS) entry which is preliminary data.</text>
</comment>
<evidence type="ECO:0000256" key="1">
    <source>
        <dbReference type="ARBA" id="ARBA00010879"/>
    </source>
</evidence>
<keyword evidence="7" id="KW-0378">Hydrolase</keyword>
<evidence type="ECO:0000256" key="2">
    <source>
        <dbReference type="ARBA" id="ARBA00012180"/>
    </source>
</evidence>
<evidence type="ECO:0000256" key="6">
    <source>
        <dbReference type="ARBA" id="ARBA00022759"/>
    </source>
</evidence>
<dbReference type="GO" id="GO:0035613">
    <property type="term" value="F:RNA stem-loop binding"/>
    <property type="evidence" value="ECO:0007669"/>
    <property type="project" value="TreeGrafter"/>
</dbReference>
<feature type="non-terminal residue" evidence="10">
    <location>
        <position position="101"/>
    </location>
</feature>
<dbReference type="GO" id="GO:0004523">
    <property type="term" value="F:RNA-DNA hybrid ribonuclease activity"/>
    <property type="evidence" value="ECO:0007669"/>
    <property type="project" value="UniProtKB-EC"/>
</dbReference>
<evidence type="ECO:0000256" key="7">
    <source>
        <dbReference type="ARBA" id="ARBA00022801"/>
    </source>
</evidence>
<accession>A0A7L0AP61</accession>
<keyword evidence="11" id="KW-1185">Reference proteome</keyword>
<evidence type="ECO:0000256" key="5">
    <source>
        <dbReference type="ARBA" id="ARBA00022722"/>
    </source>
</evidence>
<reference evidence="10 11" key="1">
    <citation type="submission" date="2019-09" db="EMBL/GenBank/DDBJ databases">
        <title>Bird 10,000 Genomes (B10K) Project - Family phase.</title>
        <authorList>
            <person name="Zhang G."/>
        </authorList>
    </citation>
    <scope>NUCLEOTIDE SEQUENCE [LARGE SCALE GENOMIC DNA]</scope>
    <source>
        <strain evidence="10">B10K-DU-001-47</strain>
        <tissue evidence="10">Muscle</tissue>
    </source>
</reference>
<protein>
    <recommendedName>
        <fullName evidence="2">ribonuclease H</fullName>
        <ecNumber evidence="2">3.1.26.4</ecNumber>
    </recommendedName>
</protein>
<name>A0A7L0AP61_9AVES</name>
<dbReference type="InterPro" id="IPR043502">
    <property type="entry name" value="DNA/RNA_pol_sf"/>
</dbReference>
<dbReference type="InterPro" id="IPR043128">
    <property type="entry name" value="Rev_trsase/Diguanyl_cyclase"/>
</dbReference>
<dbReference type="Pfam" id="PF00078">
    <property type="entry name" value="RVT_1"/>
    <property type="match status" value="1"/>
</dbReference>
<dbReference type="PANTHER" id="PTHR41694:SF3">
    <property type="entry name" value="RNA-DIRECTED DNA POLYMERASE-RELATED"/>
    <property type="match status" value="1"/>
</dbReference>
<feature type="non-terminal residue" evidence="10">
    <location>
        <position position="1"/>
    </location>
</feature>
<evidence type="ECO:0000313" key="11">
    <source>
        <dbReference type="Proteomes" id="UP000537039"/>
    </source>
</evidence>
<feature type="domain" description="Reverse transcriptase" evidence="9">
    <location>
        <begin position="1"/>
        <end position="101"/>
    </location>
</feature>
<dbReference type="EC" id="3.1.26.4" evidence="2"/>
<evidence type="ECO:0000259" key="9">
    <source>
        <dbReference type="PROSITE" id="PS50878"/>
    </source>
</evidence>
<evidence type="ECO:0000256" key="8">
    <source>
        <dbReference type="ARBA" id="ARBA00022918"/>
    </source>
</evidence>
<gene>
    <name evidence="10" type="primary">Ervk8_0</name>
    <name evidence="10" type="ORF">CICMAG_R14564</name>
</gene>
<dbReference type="AlphaFoldDB" id="A0A7L0AP61"/>
<keyword evidence="5" id="KW-0540">Nuclease</keyword>
<keyword evidence="3" id="KW-0808">Transferase</keyword>
<evidence type="ECO:0000256" key="3">
    <source>
        <dbReference type="ARBA" id="ARBA00022679"/>
    </source>
</evidence>
<evidence type="ECO:0000313" key="10">
    <source>
        <dbReference type="EMBL" id="NXJ36678.1"/>
    </source>
</evidence>
<dbReference type="EMBL" id="VXAE01008011">
    <property type="protein sequence ID" value="NXJ36678.1"/>
    <property type="molecule type" value="Genomic_DNA"/>
</dbReference>
<dbReference type="SUPFAM" id="SSF56672">
    <property type="entry name" value="DNA/RNA polymerases"/>
    <property type="match status" value="1"/>
</dbReference>
<dbReference type="Gene3D" id="3.30.70.270">
    <property type="match status" value="2"/>
</dbReference>
<sequence length="101" mass="11406">PVIIMDIKDCFFSIPLDKQDSKRFAFTLPSVNLQEPARRYQWTVLPQGMKNSPTICQMTVAAAIQGVRKDNPTAVILHYMDDLLLSAETPEKLEIVAMEVI</sequence>
<dbReference type="GO" id="GO:0003964">
    <property type="term" value="F:RNA-directed DNA polymerase activity"/>
    <property type="evidence" value="ECO:0007669"/>
    <property type="project" value="UniProtKB-KW"/>
</dbReference>
<comment type="similarity">
    <text evidence="1">Belongs to the beta type-B retroviral polymerase family. HERV class-II K(HML-2) pol subfamily.</text>
</comment>
<organism evidence="10 11">
    <name type="scientific">Ciconia maguari</name>
    <dbReference type="NCBI Taxonomy" id="52777"/>
    <lineage>
        <taxon>Eukaryota</taxon>
        <taxon>Metazoa</taxon>
        <taxon>Chordata</taxon>
        <taxon>Craniata</taxon>
        <taxon>Vertebrata</taxon>
        <taxon>Euteleostomi</taxon>
        <taxon>Archelosauria</taxon>
        <taxon>Archosauria</taxon>
        <taxon>Dinosauria</taxon>
        <taxon>Saurischia</taxon>
        <taxon>Theropoda</taxon>
        <taxon>Coelurosauria</taxon>
        <taxon>Aves</taxon>
        <taxon>Neognathae</taxon>
        <taxon>Neoaves</taxon>
        <taxon>Aequornithes</taxon>
        <taxon>Ciconiiformes</taxon>
        <taxon>Ciconiidae</taxon>
        <taxon>Ciconia</taxon>
    </lineage>
</organism>
<dbReference type="InterPro" id="IPR000477">
    <property type="entry name" value="RT_dom"/>
</dbReference>
<dbReference type="PANTHER" id="PTHR41694">
    <property type="entry name" value="ENDOGENOUS RETROVIRUS GROUP K MEMBER POL PROTEIN"/>
    <property type="match status" value="1"/>
</dbReference>
<evidence type="ECO:0000256" key="4">
    <source>
        <dbReference type="ARBA" id="ARBA00022695"/>
    </source>
</evidence>
<dbReference type="Proteomes" id="UP000537039">
    <property type="component" value="Unassembled WGS sequence"/>
</dbReference>
<keyword evidence="8" id="KW-0695">RNA-directed DNA polymerase</keyword>
<keyword evidence="6" id="KW-0255">Endonuclease</keyword>
<dbReference type="PROSITE" id="PS50878">
    <property type="entry name" value="RT_POL"/>
    <property type="match status" value="1"/>
</dbReference>